<feature type="domain" description="B30.2/SPRY" evidence="1">
    <location>
        <begin position="106"/>
        <end position="297"/>
    </location>
</feature>
<dbReference type="Pfam" id="PF00622">
    <property type="entry name" value="SPRY"/>
    <property type="match status" value="1"/>
</dbReference>
<dbReference type="SMART" id="SM00449">
    <property type="entry name" value="SPRY"/>
    <property type="match status" value="1"/>
</dbReference>
<evidence type="ECO:0000259" key="2">
    <source>
        <dbReference type="PROSITE" id="PS50897"/>
    </source>
</evidence>
<feature type="domain" description="CTLH" evidence="2">
    <location>
        <begin position="383"/>
        <end position="445"/>
    </location>
</feature>
<dbReference type="Proteomes" id="UP000193560">
    <property type="component" value="Unassembled WGS sequence"/>
</dbReference>
<protein>
    <recommendedName>
        <fullName evidence="5">Concanavalin A-like lectin/glucanase domain-containing protein</fullName>
    </recommendedName>
</protein>
<comment type="caution">
    <text evidence="3">The sequence shown here is derived from an EMBL/GenBank/DDBJ whole genome shotgun (WGS) entry which is preliminary data.</text>
</comment>
<evidence type="ECO:0000313" key="4">
    <source>
        <dbReference type="Proteomes" id="UP000193560"/>
    </source>
</evidence>
<dbReference type="AlphaFoldDB" id="A0A1X2IDP8"/>
<keyword evidence="4" id="KW-1185">Reference proteome</keyword>
<dbReference type="InterPro" id="IPR024964">
    <property type="entry name" value="CTLH/CRA"/>
</dbReference>
<evidence type="ECO:0000259" key="1">
    <source>
        <dbReference type="PROSITE" id="PS50188"/>
    </source>
</evidence>
<dbReference type="Gene3D" id="2.60.120.920">
    <property type="match status" value="2"/>
</dbReference>
<name>A0A1X2IDP8_9FUNG</name>
<dbReference type="InterPro" id="IPR013144">
    <property type="entry name" value="CRA_dom"/>
</dbReference>
<reference evidence="3 4" key="1">
    <citation type="submission" date="2016-07" db="EMBL/GenBank/DDBJ databases">
        <title>Pervasive Adenine N6-methylation of Active Genes in Fungi.</title>
        <authorList>
            <consortium name="DOE Joint Genome Institute"/>
            <person name="Mondo S.J."/>
            <person name="Dannebaum R.O."/>
            <person name="Kuo R.C."/>
            <person name="Labutti K."/>
            <person name="Haridas S."/>
            <person name="Kuo A."/>
            <person name="Salamov A."/>
            <person name="Ahrendt S.R."/>
            <person name="Lipzen A."/>
            <person name="Sullivan W."/>
            <person name="Andreopoulos W.B."/>
            <person name="Clum A."/>
            <person name="Lindquist E."/>
            <person name="Daum C."/>
            <person name="Ramamoorthy G.K."/>
            <person name="Gryganskyi A."/>
            <person name="Culley D."/>
            <person name="Magnuson J.K."/>
            <person name="James T.Y."/>
            <person name="O'Malley M.A."/>
            <person name="Stajich J.E."/>
            <person name="Spatafora J.W."/>
            <person name="Visel A."/>
            <person name="Grigoriev I.V."/>
        </authorList>
    </citation>
    <scope>NUCLEOTIDE SEQUENCE [LARGE SCALE GENOMIC DNA]</scope>
    <source>
        <strain evidence="3 4">NRRL 1336</strain>
    </source>
</reference>
<dbReference type="PROSITE" id="PS50188">
    <property type="entry name" value="B302_SPRY"/>
    <property type="match status" value="1"/>
</dbReference>
<dbReference type="InterPro" id="IPR003877">
    <property type="entry name" value="SPRY_dom"/>
</dbReference>
<gene>
    <name evidence="3" type="ORF">BCR42DRAFT_492398</name>
</gene>
<dbReference type="Pfam" id="PF08513">
    <property type="entry name" value="LisH"/>
    <property type="match status" value="1"/>
</dbReference>
<proteinExistence type="predicted"/>
<dbReference type="InterPro" id="IPR043136">
    <property type="entry name" value="B30.2/SPRY_sf"/>
</dbReference>
<evidence type="ECO:0000313" key="3">
    <source>
        <dbReference type="EMBL" id="ORZ14578.1"/>
    </source>
</evidence>
<evidence type="ECO:0008006" key="5">
    <source>
        <dbReference type="Google" id="ProtNLM"/>
    </source>
</evidence>
<organism evidence="3 4">
    <name type="scientific">Absidia repens</name>
    <dbReference type="NCBI Taxonomy" id="90262"/>
    <lineage>
        <taxon>Eukaryota</taxon>
        <taxon>Fungi</taxon>
        <taxon>Fungi incertae sedis</taxon>
        <taxon>Mucoromycota</taxon>
        <taxon>Mucoromycotina</taxon>
        <taxon>Mucoromycetes</taxon>
        <taxon>Mucorales</taxon>
        <taxon>Cunninghamellaceae</taxon>
        <taxon>Absidia</taxon>
    </lineage>
</organism>
<dbReference type="OrthoDB" id="25503at2759"/>
<sequence>MITTSHFARACVDPVDAYHATFPVLHSFPWQKDDLKNSPLARKRRHSILGSTRLETSWTPPPYLLHTHYAALVREQHQARLQKRNDNDKKLWMNNDSSSSRSHLISLCINPETADRLATLDLRLPSIMSSTDKSRYLEIDKDGLGVNYVGPGRSEDHAGTVRANLPIPIQCGVYYYEMHVKSKGDDGYIGIGFCSARNELKRLPGWDKLSYGYHGDDGHKFEGSGIGKKYGPQFQAGVAFQQLDLSHPIYPCIGMRTQNEYVVVNFGQDPFVYDIVQYIQEQKMTLWKDITSYSIPTSAILTSPASVSDKENINPLLAAEYSNNTSPSMDQLISSYMIHHGYSSSAAALKKNSVYLAEPNSVNHDLLGSNDEEDKDDDNGLQQRLAVKNAVVRGDIDQAIELLGLYFPSILRTTKNIKNDKSASILFQLKCQKFVEMIGAYDIHVGHHDCSSVESADDAFIESRNSSSSSISSSSNNQEDQQVFSLLAYPNPSSSPMGHLLEKSNRELLASEINVAILVHQNRPEISALDCVYRQLLAVNKELIYLGHGHSAFLNLTSD</sequence>
<dbReference type="Pfam" id="PF10607">
    <property type="entry name" value="CTLH"/>
    <property type="match status" value="1"/>
</dbReference>
<dbReference type="PROSITE" id="PS50897">
    <property type="entry name" value="CTLH"/>
    <property type="match status" value="1"/>
</dbReference>
<dbReference type="SUPFAM" id="SSF49899">
    <property type="entry name" value="Concanavalin A-like lectins/glucanases"/>
    <property type="match status" value="1"/>
</dbReference>
<dbReference type="STRING" id="90262.A0A1X2IDP8"/>
<dbReference type="InterPro" id="IPR001870">
    <property type="entry name" value="B30.2/SPRY"/>
</dbReference>
<dbReference type="InterPro" id="IPR050618">
    <property type="entry name" value="Ubq-SigPath_Reg"/>
</dbReference>
<dbReference type="PANTHER" id="PTHR12864">
    <property type="entry name" value="RAN BINDING PROTEIN 9-RELATED"/>
    <property type="match status" value="1"/>
</dbReference>
<dbReference type="EMBL" id="MCGE01000014">
    <property type="protein sequence ID" value="ORZ14578.1"/>
    <property type="molecule type" value="Genomic_DNA"/>
</dbReference>
<dbReference type="SMART" id="SM00757">
    <property type="entry name" value="CRA"/>
    <property type="match status" value="1"/>
</dbReference>
<dbReference type="InterPro" id="IPR006595">
    <property type="entry name" value="CTLH_C"/>
</dbReference>
<dbReference type="InterPro" id="IPR013320">
    <property type="entry name" value="ConA-like_dom_sf"/>
</dbReference>
<dbReference type="InterPro" id="IPR006594">
    <property type="entry name" value="LisH"/>
</dbReference>
<accession>A0A1X2IDP8</accession>